<organism evidence="2">
    <name type="scientific">Brassica cretica</name>
    <name type="common">Mustard</name>
    <dbReference type="NCBI Taxonomy" id="69181"/>
    <lineage>
        <taxon>Eukaryota</taxon>
        <taxon>Viridiplantae</taxon>
        <taxon>Streptophyta</taxon>
        <taxon>Embryophyta</taxon>
        <taxon>Tracheophyta</taxon>
        <taxon>Spermatophyta</taxon>
        <taxon>Magnoliopsida</taxon>
        <taxon>eudicotyledons</taxon>
        <taxon>Gunneridae</taxon>
        <taxon>Pentapetalae</taxon>
        <taxon>rosids</taxon>
        <taxon>malvids</taxon>
        <taxon>Brassicales</taxon>
        <taxon>Brassicaceae</taxon>
        <taxon>Brassiceae</taxon>
        <taxon>Brassica</taxon>
    </lineage>
</organism>
<evidence type="ECO:0000256" key="1">
    <source>
        <dbReference type="SAM" id="MobiDB-lite"/>
    </source>
</evidence>
<dbReference type="AlphaFoldDB" id="A0A8S9HVF6"/>
<gene>
    <name evidence="2" type="ORF">F2Q70_00015551</name>
</gene>
<accession>A0A8S9HVF6</accession>
<sequence length="127" mass="14260">MGGNEEAERANDGDDEEDVPERAVPVVSFFLFSKTLNVLFWKCIPRDIPTTTSSEYSEVISPRNIPTDTLPWNILTDTLPRNILTAKVSRNIPTAEVRQNIPIPLFSRNVSEDRSIGNIRGDTDEQS</sequence>
<name>A0A8S9HVF6_BRACR</name>
<proteinExistence type="predicted"/>
<reference evidence="2" key="1">
    <citation type="submission" date="2019-12" db="EMBL/GenBank/DDBJ databases">
        <title>Genome sequencing and annotation of Brassica cretica.</title>
        <authorList>
            <person name="Studholme D.J."/>
            <person name="Sarris P.F."/>
        </authorList>
    </citation>
    <scope>NUCLEOTIDE SEQUENCE</scope>
    <source>
        <strain evidence="2">PFS-102/07</strain>
        <tissue evidence="2">Leaf</tissue>
    </source>
</reference>
<feature type="compositionally biased region" description="Basic and acidic residues" evidence="1">
    <location>
        <begin position="1"/>
        <end position="12"/>
    </location>
</feature>
<comment type="caution">
    <text evidence="2">The sequence shown here is derived from an EMBL/GenBank/DDBJ whole genome shotgun (WGS) entry which is preliminary data.</text>
</comment>
<evidence type="ECO:0000313" key="2">
    <source>
        <dbReference type="EMBL" id="KAF2562029.1"/>
    </source>
</evidence>
<protein>
    <submittedName>
        <fullName evidence="2">Uncharacterized protein</fullName>
    </submittedName>
</protein>
<dbReference type="EMBL" id="QGKY02001250">
    <property type="protein sequence ID" value="KAF2562029.1"/>
    <property type="molecule type" value="Genomic_DNA"/>
</dbReference>
<feature type="region of interest" description="Disordered" evidence="1">
    <location>
        <begin position="1"/>
        <end position="20"/>
    </location>
</feature>